<evidence type="ECO:0000313" key="2">
    <source>
        <dbReference type="EMBL" id="CCA71509.1"/>
    </source>
</evidence>
<reference evidence="2 3" key="1">
    <citation type="journal article" date="2011" name="PLoS Pathog.">
        <title>Endophytic Life Strategies Decoded by Genome and Transcriptome Analyses of the Mutualistic Root Symbiont Piriformospora indica.</title>
        <authorList>
            <person name="Zuccaro A."/>
            <person name="Lahrmann U."/>
            <person name="Guldener U."/>
            <person name="Langen G."/>
            <person name="Pfiffi S."/>
            <person name="Biedenkopf D."/>
            <person name="Wong P."/>
            <person name="Samans B."/>
            <person name="Grimm C."/>
            <person name="Basiewicz M."/>
            <person name="Murat C."/>
            <person name="Martin F."/>
            <person name="Kogel K.H."/>
        </authorList>
    </citation>
    <scope>NUCLEOTIDE SEQUENCE [LARGE SCALE GENOMIC DNA]</scope>
    <source>
        <strain evidence="2 3">DSM 11827</strain>
    </source>
</reference>
<dbReference type="InterPro" id="IPR010770">
    <property type="entry name" value="Ecd"/>
</dbReference>
<organism evidence="2 3">
    <name type="scientific">Serendipita indica (strain DSM 11827)</name>
    <name type="common">Root endophyte fungus</name>
    <name type="synonym">Piriformospora indica</name>
    <dbReference type="NCBI Taxonomy" id="1109443"/>
    <lineage>
        <taxon>Eukaryota</taxon>
        <taxon>Fungi</taxon>
        <taxon>Dikarya</taxon>
        <taxon>Basidiomycota</taxon>
        <taxon>Agaricomycotina</taxon>
        <taxon>Agaricomycetes</taxon>
        <taxon>Sebacinales</taxon>
        <taxon>Serendipitaceae</taxon>
        <taxon>Serendipita</taxon>
    </lineage>
</organism>
<dbReference type="GO" id="GO:0005634">
    <property type="term" value="C:nucleus"/>
    <property type="evidence" value="ECO:0007669"/>
    <property type="project" value="TreeGrafter"/>
</dbReference>
<feature type="compositionally biased region" description="Polar residues" evidence="1">
    <location>
        <begin position="475"/>
        <end position="488"/>
    </location>
</feature>
<dbReference type="OrthoDB" id="27237at2759"/>
<dbReference type="InParanoid" id="G4TJJ6"/>
<dbReference type="STRING" id="1109443.G4TJJ6"/>
<feature type="compositionally biased region" description="Low complexity" evidence="1">
    <location>
        <begin position="682"/>
        <end position="694"/>
    </location>
</feature>
<dbReference type="PANTHER" id="PTHR13060:SF0">
    <property type="entry name" value="PROTEIN ECDYSONELESS HOMOLOG"/>
    <property type="match status" value="1"/>
</dbReference>
<dbReference type="AlphaFoldDB" id="G4TJJ6"/>
<dbReference type="PANTHER" id="PTHR13060">
    <property type="entry name" value="SGT1 PROTEIN HSGT1 SUPPRESSOR OF GCR2"/>
    <property type="match status" value="1"/>
</dbReference>
<feature type="region of interest" description="Disordered" evidence="1">
    <location>
        <begin position="598"/>
        <end position="658"/>
    </location>
</feature>
<comment type="caution">
    <text evidence="2">The sequence shown here is derived from an EMBL/GenBank/DDBJ whole genome shotgun (WGS) entry which is preliminary data.</text>
</comment>
<feature type="region of interest" description="Disordered" evidence="1">
    <location>
        <begin position="674"/>
        <end position="717"/>
    </location>
</feature>
<feature type="region of interest" description="Disordered" evidence="1">
    <location>
        <begin position="421"/>
        <end position="552"/>
    </location>
</feature>
<dbReference type="eggNOG" id="KOG2406">
    <property type="taxonomic scope" value="Eukaryota"/>
</dbReference>
<sequence length="801" mass="90390">MRVGDSVDDEWLVVFLLWQITKNFNVAARVHDGDGQFLLIEAADALPSWVTPENVDNRVWIYQGHLHIIPLSYQSSSKTYMPKRMSEKDKEANPFRTEMIRVLPVEEALNILRASHEDTRASDDVEQIIRKKISGFPQAATSLLHRTKAALPIDVAKALAIDPQLIQRAVECFYTRDHRQLRSTQKMTRFPPSESVTATVTMTRTAYAQLMGQRFTAPRIFRQPANQSKEEARWWDIGVKIACGFEMLYQESRTRSERLRTGTSGESIIAKIDALRRDPGYNMYISSLEARDFFEGQMRDSERWKEKESQAAEMWISMRQADDASRPSFADLVTKALQSNPDAMLRDEGEDSDEWLNVDPMDVDQTLSKYLKSQTENEAISVRRDSNMDSEDQVVHEQAQQLKNLADKMEGFVEREGALEGAMFDDDLLSDEEDEDSDEDESEKEDPSARQAAMNALVAPLEPGEYGKMPLSYRHPNTQTTMSNIEEASNQEREPQGNSDTTRPVMRPLIFQRDKFDGVDSDDETSEEEDGNAQQPVMGEDGEALENDEDRPQVVGEVEIDMAQEEEDFLRFSREALGIDDDTWKRIIADREKRGVYVPQSATGTSRKADEAKPVKPQGPSAARFFEEIPKIAVTPRPDRKSRATDASSTDKTPNMELNSFEAVMDAMEKELARLQAPALTKPKSSSSKPIQSQKKGKGRAYLETAGQGDADGEDEEMVELQEAMDLELRSALKRDVHVASSGSEDEDEEDEEPMDYNLIKNFLESFKSQQGLGGPVSGLAGRLQGSDWVFPDDAGDVVRR</sequence>
<gene>
    <name evidence="2" type="ORF">PIIN_05446</name>
</gene>
<feature type="compositionally biased region" description="Acidic residues" evidence="1">
    <location>
        <begin position="540"/>
        <end position="549"/>
    </location>
</feature>
<dbReference type="Proteomes" id="UP000007148">
    <property type="component" value="Unassembled WGS sequence"/>
</dbReference>
<accession>G4TJJ6</accession>
<feature type="compositionally biased region" description="Acidic residues" evidence="1">
    <location>
        <begin position="519"/>
        <end position="531"/>
    </location>
</feature>
<feature type="compositionally biased region" description="Polar residues" evidence="1">
    <location>
        <begin position="645"/>
        <end position="658"/>
    </location>
</feature>
<evidence type="ECO:0000256" key="1">
    <source>
        <dbReference type="SAM" id="MobiDB-lite"/>
    </source>
</evidence>
<dbReference type="HOGENOM" id="CLU_006241_1_0_1"/>
<keyword evidence="3" id="KW-1185">Reference proteome</keyword>
<name>G4TJJ6_SERID</name>
<dbReference type="OMA" id="AHKMSRF"/>
<proteinExistence type="predicted"/>
<dbReference type="Pfam" id="PF07093">
    <property type="entry name" value="SGT1"/>
    <property type="match status" value="1"/>
</dbReference>
<evidence type="ECO:0000313" key="3">
    <source>
        <dbReference type="Proteomes" id="UP000007148"/>
    </source>
</evidence>
<dbReference type="EMBL" id="CAFZ01000122">
    <property type="protein sequence ID" value="CCA71509.1"/>
    <property type="molecule type" value="Genomic_DNA"/>
</dbReference>
<protein>
    <submittedName>
        <fullName evidence="2">Related to SGT1 protein</fullName>
    </submittedName>
</protein>
<feature type="compositionally biased region" description="Acidic residues" evidence="1">
    <location>
        <begin position="423"/>
        <end position="444"/>
    </location>
</feature>